<keyword evidence="1" id="KW-0812">Transmembrane</keyword>
<organism evidence="2">
    <name type="scientific">marine sediment metagenome</name>
    <dbReference type="NCBI Taxonomy" id="412755"/>
    <lineage>
        <taxon>unclassified sequences</taxon>
        <taxon>metagenomes</taxon>
        <taxon>ecological metagenomes</taxon>
    </lineage>
</organism>
<protein>
    <submittedName>
        <fullName evidence="2">Uncharacterized protein</fullName>
    </submittedName>
</protein>
<dbReference type="EMBL" id="BART01002928">
    <property type="protein sequence ID" value="GAG70169.1"/>
    <property type="molecule type" value="Genomic_DNA"/>
</dbReference>
<evidence type="ECO:0000313" key="2">
    <source>
        <dbReference type="EMBL" id="GAG70169.1"/>
    </source>
</evidence>
<name>X0ZL75_9ZZZZ</name>
<feature type="transmembrane region" description="Helical" evidence="1">
    <location>
        <begin position="67"/>
        <end position="97"/>
    </location>
</feature>
<proteinExistence type="predicted"/>
<accession>X0ZL75</accession>
<dbReference type="AlphaFoldDB" id="X0ZL75"/>
<gene>
    <name evidence="2" type="ORF">S01H4_08506</name>
</gene>
<keyword evidence="1" id="KW-1133">Transmembrane helix</keyword>
<reference evidence="2" key="1">
    <citation type="journal article" date="2014" name="Front. Microbiol.">
        <title>High frequency of phylogenetically diverse reductive dehalogenase-homologous genes in deep subseafloor sedimentary metagenomes.</title>
        <authorList>
            <person name="Kawai M."/>
            <person name="Futagami T."/>
            <person name="Toyoda A."/>
            <person name="Takaki Y."/>
            <person name="Nishi S."/>
            <person name="Hori S."/>
            <person name="Arai W."/>
            <person name="Tsubouchi T."/>
            <person name="Morono Y."/>
            <person name="Uchiyama I."/>
            <person name="Ito T."/>
            <person name="Fujiyama A."/>
            <person name="Inagaki F."/>
            <person name="Takami H."/>
        </authorList>
    </citation>
    <scope>NUCLEOTIDE SEQUENCE</scope>
    <source>
        <strain evidence="2">Expedition CK06-06</strain>
    </source>
</reference>
<feature type="non-terminal residue" evidence="2">
    <location>
        <position position="1"/>
    </location>
</feature>
<evidence type="ECO:0000256" key="1">
    <source>
        <dbReference type="SAM" id="Phobius"/>
    </source>
</evidence>
<comment type="caution">
    <text evidence="2">The sequence shown here is derived from an EMBL/GenBank/DDBJ whole genome shotgun (WGS) entry which is preliminary data.</text>
</comment>
<feature type="transmembrane region" description="Helical" evidence="1">
    <location>
        <begin position="6"/>
        <end position="27"/>
    </location>
</feature>
<sequence>LINGKNIYVLVAFIPLLSFWVLDAYFLHLERLYRELYKWIILNRLNTADYLLDMNYIRFKKISTLKYIIKSMFSISLSLFYGFLILITIIISTIILAKGCL</sequence>
<keyword evidence="1" id="KW-0472">Membrane</keyword>